<name>I3W4A5_SALER</name>
<dbReference type="Pfam" id="PF04754">
    <property type="entry name" value="Transposase_31"/>
    <property type="match status" value="1"/>
</dbReference>
<dbReference type="InterPro" id="IPR010106">
    <property type="entry name" value="RpnA"/>
</dbReference>
<dbReference type="GO" id="GO:0006310">
    <property type="term" value="P:DNA recombination"/>
    <property type="evidence" value="ECO:0007669"/>
    <property type="project" value="TreeGrafter"/>
</dbReference>
<feature type="domain" description="Transposase (putative) YhgA-like" evidence="2">
    <location>
        <begin position="84"/>
        <end position="284"/>
    </location>
</feature>
<sequence>MDKPGGRVSLSHWGIVQQYQFLPGHGYLRASKLMIKKKEGAAPGTAPEGIAIPFLAMSAFFACDTMTGSFSEHGLMKKKNTTPTPHDATFRQFLTQPDIARDFMELHLPAELRAICDLSTLKLESGSFVEDDLRQYFSDVLYSLKTTAGDGYIHVLVEHQSTPDKHMAFRLIRYAVAAMQRHLEAGHKKLPLVIPVLFYTGKRSPYPYSTRWLDEFDDTALAGKLYSSAFPLVDVTVIPDDEIAGHRSMAALTLLQKHIHQRDLAELVDRLAPILLAGYLSSSQVISLVHYIVQAGETSDAEAFVRELAQRVPQHGDALMTIAQQLEQKGIEKGIQQGIQQGIQLGEQRGIEKGKLEVARTMLQNGIDRNTVMKMTGLTEDDLAQIRH</sequence>
<evidence type="ECO:0000313" key="3">
    <source>
        <dbReference type="EMBL" id="AFK90432.1"/>
    </source>
</evidence>
<organism evidence="3">
    <name type="scientific">Salmonella enterica subsp. salamae</name>
    <dbReference type="NCBI Taxonomy" id="59202"/>
    <lineage>
        <taxon>Bacteria</taxon>
        <taxon>Pseudomonadati</taxon>
        <taxon>Pseudomonadota</taxon>
        <taxon>Gammaproteobacteria</taxon>
        <taxon>Enterobacterales</taxon>
        <taxon>Enterobacteriaceae</taxon>
        <taxon>Salmonella</taxon>
    </lineage>
</organism>
<keyword evidence="3" id="KW-0614">Plasmid</keyword>
<proteinExistence type="inferred from homology"/>
<dbReference type="InterPro" id="IPR051699">
    <property type="entry name" value="Rpn/YhgA-like_nuclease"/>
</dbReference>
<dbReference type="NCBIfam" id="TIGR01784">
    <property type="entry name" value="T_den_put_tspse"/>
    <property type="match status" value="1"/>
</dbReference>
<dbReference type="GO" id="GO:1990238">
    <property type="term" value="F:double-stranded DNA endonuclease activity"/>
    <property type="evidence" value="ECO:0007669"/>
    <property type="project" value="TreeGrafter"/>
</dbReference>
<comment type="similarity">
    <text evidence="1">Belongs to the Rpn/YhgA-like nuclease family.</text>
</comment>
<dbReference type="AlphaFoldDB" id="I3W4A5"/>
<geneLocation type="plasmid" evidence="3">
    <name>pSGSC3045-121</name>
</geneLocation>
<evidence type="ECO:0000256" key="1">
    <source>
        <dbReference type="ARBA" id="ARBA00009787"/>
    </source>
</evidence>
<dbReference type="PANTHER" id="PTHR34611">
    <property type="match status" value="1"/>
</dbReference>
<dbReference type="InterPro" id="IPR006842">
    <property type="entry name" value="Transposase_31"/>
</dbReference>
<reference evidence="3" key="1">
    <citation type="submission" date="2012-01" db="EMBL/GenBank/DDBJ databases">
        <authorList>
            <person name="Summers A.O."/>
            <person name="Wireman J."/>
            <person name="Williams L.E."/>
        </authorList>
    </citation>
    <scope>NUCLEOTIDE SEQUENCE</scope>
    <source>
        <strain evidence="3">SGSC3045</strain>
        <plasmid evidence="3">pSGSC3045-121</plasmid>
    </source>
</reference>
<dbReference type="EMBL" id="JQ418541">
    <property type="protein sequence ID" value="AFK90432.1"/>
    <property type="molecule type" value="Genomic_DNA"/>
</dbReference>
<accession>I3W4A5</accession>
<evidence type="ECO:0000259" key="2">
    <source>
        <dbReference type="Pfam" id="PF04754"/>
    </source>
</evidence>
<dbReference type="PANTHER" id="PTHR34611:SF4">
    <property type="entry name" value="RECOMBINATION-PROMOTING NUCLEASE PSLT051"/>
    <property type="match status" value="1"/>
</dbReference>
<protein>
    <recommendedName>
        <fullName evidence="2">Transposase (putative) YhgA-like domain-containing protein</fullName>
    </recommendedName>
</protein>